<dbReference type="Pfam" id="PF05951">
    <property type="entry name" value="Peptidase_M15_2"/>
    <property type="match status" value="1"/>
</dbReference>
<gene>
    <name evidence="13" type="ORF">SAMN05444142_10585</name>
</gene>
<evidence type="ECO:0000256" key="9">
    <source>
        <dbReference type="ARBA" id="ARBA00023316"/>
    </source>
</evidence>
<dbReference type="InterPro" id="IPR009045">
    <property type="entry name" value="Zn_M74/Hedgehog-like"/>
</dbReference>
<keyword evidence="4" id="KW-0479">Metal-binding</keyword>
<dbReference type="InterPro" id="IPR010275">
    <property type="entry name" value="MepK"/>
</dbReference>
<keyword evidence="5" id="KW-0732">Signal</keyword>
<keyword evidence="6" id="KW-0378">Hydrolase</keyword>
<name>A0A1H0EVJ2_9RHOB</name>
<evidence type="ECO:0000256" key="7">
    <source>
        <dbReference type="ARBA" id="ARBA00022833"/>
    </source>
</evidence>
<dbReference type="PANTHER" id="PTHR37425">
    <property type="match status" value="1"/>
</dbReference>
<dbReference type="SUPFAM" id="SSF55166">
    <property type="entry name" value="Hedgehog/DD-peptidase"/>
    <property type="match status" value="1"/>
</dbReference>
<evidence type="ECO:0000256" key="1">
    <source>
        <dbReference type="ARBA" id="ARBA00001947"/>
    </source>
</evidence>
<dbReference type="GO" id="GO:0008237">
    <property type="term" value="F:metallopeptidase activity"/>
    <property type="evidence" value="ECO:0007669"/>
    <property type="project" value="UniProtKB-KW"/>
</dbReference>
<dbReference type="PANTHER" id="PTHR37425:SF1">
    <property type="entry name" value="OUTER MEMBRANE PROTEIN"/>
    <property type="match status" value="1"/>
</dbReference>
<evidence type="ECO:0000256" key="3">
    <source>
        <dbReference type="ARBA" id="ARBA00022670"/>
    </source>
</evidence>
<dbReference type="GO" id="GO:0006508">
    <property type="term" value="P:proteolysis"/>
    <property type="evidence" value="ECO:0007669"/>
    <property type="project" value="UniProtKB-KW"/>
</dbReference>
<dbReference type="GO" id="GO:0071555">
    <property type="term" value="P:cell wall organization"/>
    <property type="evidence" value="ECO:0007669"/>
    <property type="project" value="UniProtKB-KW"/>
</dbReference>
<accession>A0A1H0EVJ2</accession>
<proteinExistence type="inferred from homology"/>
<keyword evidence="8" id="KW-0482">Metalloprotease</keyword>
<comment type="cofactor">
    <cofactor evidence="1">
        <name>Zn(2+)</name>
        <dbReference type="ChEBI" id="CHEBI:29105"/>
    </cofactor>
</comment>
<evidence type="ECO:0000256" key="2">
    <source>
        <dbReference type="ARBA" id="ARBA00004776"/>
    </source>
</evidence>
<evidence type="ECO:0000256" key="4">
    <source>
        <dbReference type="ARBA" id="ARBA00022723"/>
    </source>
</evidence>
<protein>
    <recommendedName>
        <fullName evidence="11">Murein endopeptidase K</fullName>
    </recommendedName>
</protein>
<dbReference type="GO" id="GO:0046872">
    <property type="term" value="F:metal ion binding"/>
    <property type="evidence" value="ECO:0007669"/>
    <property type="project" value="UniProtKB-KW"/>
</dbReference>
<dbReference type="EMBL" id="FQZZ01000005">
    <property type="protein sequence ID" value="SHK41689.1"/>
    <property type="molecule type" value="Genomic_DNA"/>
</dbReference>
<dbReference type="Proteomes" id="UP000324252">
    <property type="component" value="Unassembled WGS sequence"/>
</dbReference>
<reference evidence="13 14" key="1">
    <citation type="submission" date="2016-11" db="EMBL/GenBank/DDBJ databases">
        <authorList>
            <person name="Varghese N."/>
            <person name="Submissions S."/>
        </authorList>
    </citation>
    <scope>NUCLEOTIDE SEQUENCE [LARGE SCALE GENOMIC DNA]</scope>
    <source>
        <strain evidence="13 14">DSM 29620</strain>
    </source>
</reference>
<comment type="similarity">
    <text evidence="10">Belongs to the peptidase M15 family.</text>
</comment>
<evidence type="ECO:0000256" key="11">
    <source>
        <dbReference type="ARBA" id="ARBA00093666"/>
    </source>
</evidence>
<organism evidence="13 14">
    <name type="scientific">Lutimaribacter pacificus</name>
    <dbReference type="NCBI Taxonomy" id="391948"/>
    <lineage>
        <taxon>Bacteria</taxon>
        <taxon>Pseudomonadati</taxon>
        <taxon>Pseudomonadota</taxon>
        <taxon>Alphaproteobacteria</taxon>
        <taxon>Rhodobacterales</taxon>
        <taxon>Roseobacteraceae</taxon>
        <taxon>Lutimaribacter</taxon>
    </lineage>
</organism>
<keyword evidence="7" id="KW-0862">Zinc</keyword>
<keyword evidence="14" id="KW-1185">Reference proteome</keyword>
<evidence type="ECO:0000256" key="6">
    <source>
        <dbReference type="ARBA" id="ARBA00022801"/>
    </source>
</evidence>
<comment type="pathway">
    <text evidence="2">Cell wall biogenesis; cell wall polysaccharide biosynthesis.</text>
</comment>
<dbReference type="Gene3D" id="3.30.1380.10">
    <property type="match status" value="1"/>
</dbReference>
<evidence type="ECO:0000256" key="10">
    <source>
        <dbReference type="ARBA" id="ARBA00093448"/>
    </source>
</evidence>
<keyword evidence="3" id="KW-0645">Protease</keyword>
<sequence>MAEAVQRHGKTQVSDGTGAKDMTEQRDAGLTRRALLGAFAATAVTAAPTFSNAAGFLRGSGDIRRVKMYNGRTGERLDMIYWIEGDYIGDAVKEINFFMRDWRNNKIINIDLRTIDIMAAAHNLLDVNEPYMLLSGYRSPETNAMLRRRSSGVAKNSLHMRGEAADLRLASRSVNQMARAASACRAGGVGRYSRSNFVHMDCGPVRSWGS</sequence>
<keyword evidence="9" id="KW-0961">Cell wall biogenesis/degradation</keyword>
<evidence type="ECO:0000256" key="8">
    <source>
        <dbReference type="ARBA" id="ARBA00023049"/>
    </source>
</evidence>
<feature type="region of interest" description="Disordered" evidence="12">
    <location>
        <begin position="1"/>
        <end position="24"/>
    </location>
</feature>
<evidence type="ECO:0000313" key="14">
    <source>
        <dbReference type="Proteomes" id="UP000324252"/>
    </source>
</evidence>
<evidence type="ECO:0000313" key="13">
    <source>
        <dbReference type="EMBL" id="SHK41689.1"/>
    </source>
</evidence>
<evidence type="ECO:0000256" key="5">
    <source>
        <dbReference type="ARBA" id="ARBA00022729"/>
    </source>
</evidence>
<evidence type="ECO:0000256" key="12">
    <source>
        <dbReference type="SAM" id="MobiDB-lite"/>
    </source>
</evidence>
<dbReference type="AlphaFoldDB" id="A0A1H0EVJ2"/>